<dbReference type="Pfam" id="PF10974">
    <property type="entry name" value="DUF2804"/>
    <property type="match status" value="1"/>
</dbReference>
<evidence type="ECO:0000313" key="2">
    <source>
        <dbReference type="Proteomes" id="UP000190423"/>
    </source>
</evidence>
<sequence>MYTRLLEKVPKKIVHNGKIQFGTFSGVTDYLDIRGVRAPFAGIPTSRFLSNFRIKSRLTYVFSLPDYIGLVEFFDDKAFGLAEVIYWNKETNQKLAYHTFMGPRRRFVPVNTSAAACISFAKTRYIKVNWNRKRAKSVLSFTVRGDKFRPASKGKFISHISPDKQSELLTVCPAPIHQRCSATWFVPMNITGGIATAKHRRQIKELPQTKGQALMLVNRTYLRFHSSSELMVGFFEYEGKKITFTFSSTSQAALDGDRYNENMLSVDGDITAMPPVCITHPFGIQKKWIVQDTESMVDLSFMPVSCSSRTLNIIVMRNAYTTIYGNFEGVLLTKNGEKIVLKNCSGIVKKSMLRL</sequence>
<accession>A0A1T4JI06</accession>
<proteinExistence type="predicted"/>
<evidence type="ECO:0008006" key="3">
    <source>
        <dbReference type="Google" id="ProtNLM"/>
    </source>
</evidence>
<reference evidence="1 2" key="1">
    <citation type="submission" date="2017-02" db="EMBL/GenBank/DDBJ databases">
        <authorList>
            <person name="Peterson S.W."/>
        </authorList>
    </citation>
    <scope>NUCLEOTIDE SEQUENCE [LARGE SCALE GENOMIC DNA]</scope>
    <source>
        <strain evidence="1 2">ATCC BAA-908</strain>
    </source>
</reference>
<dbReference type="RefSeq" id="WP_159446119.1">
    <property type="nucleotide sequence ID" value="NZ_FUWG01000002.1"/>
</dbReference>
<dbReference type="STRING" id="261392.SAMN02745149_00211"/>
<dbReference type="PANTHER" id="PTHR35868">
    <property type="entry name" value="DUF2804 DOMAIN-CONTAINING PROTEIN-RELATED"/>
    <property type="match status" value="1"/>
</dbReference>
<gene>
    <name evidence="1" type="ORF">SAMN02745149_00211</name>
</gene>
<evidence type="ECO:0000313" key="1">
    <source>
        <dbReference type="EMBL" id="SJZ29707.1"/>
    </source>
</evidence>
<dbReference type="EMBL" id="FUWG01000002">
    <property type="protein sequence ID" value="SJZ29707.1"/>
    <property type="molecule type" value="Genomic_DNA"/>
</dbReference>
<name>A0A1T4JI06_TREPO</name>
<dbReference type="AlphaFoldDB" id="A0A1T4JI06"/>
<organism evidence="1 2">
    <name type="scientific">Treponema porcinum</name>
    <dbReference type="NCBI Taxonomy" id="261392"/>
    <lineage>
        <taxon>Bacteria</taxon>
        <taxon>Pseudomonadati</taxon>
        <taxon>Spirochaetota</taxon>
        <taxon>Spirochaetia</taxon>
        <taxon>Spirochaetales</taxon>
        <taxon>Treponemataceae</taxon>
        <taxon>Treponema</taxon>
    </lineage>
</organism>
<keyword evidence="2" id="KW-1185">Reference proteome</keyword>
<dbReference type="PANTHER" id="PTHR35868:SF4">
    <property type="entry name" value="DUF2804 DOMAIN-CONTAINING PROTEIN"/>
    <property type="match status" value="1"/>
</dbReference>
<dbReference type="GeneID" id="78315534"/>
<dbReference type="OrthoDB" id="9762066at2"/>
<protein>
    <recommendedName>
        <fullName evidence="3">DUF2804 family protein</fullName>
    </recommendedName>
</protein>
<dbReference type="InterPro" id="IPR021243">
    <property type="entry name" value="DUF2804"/>
</dbReference>
<dbReference type="Proteomes" id="UP000190423">
    <property type="component" value="Unassembled WGS sequence"/>
</dbReference>